<evidence type="ECO:0000256" key="1">
    <source>
        <dbReference type="SAM" id="MobiDB-lite"/>
    </source>
</evidence>
<name>A0A1Z1WPH8_9ACTN</name>
<dbReference type="KEGG" id="salf:SMD44_07848"/>
<dbReference type="Pfam" id="PF13672">
    <property type="entry name" value="PP2C_2"/>
    <property type="match status" value="2"/>
</dbReference>
<feature type="region of interest" description="Disordered" evidence="1">
    <location>
        <begin position="138"/>
        <end position="233"/>
    </location>
</feature>
<protein>
    <recommendedName>
        <fullName evidence="2">PPM-type phosphatase domain-containing protein</fullName>
    </recommendedName>
</protein>
<dbReference type="InterPro" id="IPR001932">
    <property type="entry name" value="PPM-type_phosphatase-like_dom"/>
</dbReference>
<feature type="compositionally biased region" description="Low complexity" evidence="1">
    <location>
        <begin position="202"/>
        <end position="215"/>
    </location>
</feature>
<gene>
    <name evidence="3" type="ORF">SMD44_07848</name>
</gene>
<sequence length="398" mass="38903">MIVAGASVQGTAHLARGQGCQDAFKAVDLGGTAVIAVSDGAGSRDRSALGAHIAVDAACRLLAEGIPDAQEPPEAWTRWVAGRGRRVVEEYLRAAMGVLGAGAGADGADSGAPGADAGAGAAGTGAMAWASGRRAGSTDVHALDTGGGTADPRVLGTDASAPDSRVPGTDSPDSRAPGTDSSTADSRVAGTGSSAVGSRVPGADAGTADTGAAAGVSGPGAESTDPCLRGSRADSAATRTVCADPGAADLGALAATLTAAVVAPPWVAFVSLGDGFGTLLTRDDRCHLVLPPPAAPATFLSSPGAALRVRTFAVWEPDLAGVVLSTDGCAALALDHPAVHRLPPDVGPLPAAGFFLGLAATLRENHGDAEPLRRRLSGPEAGRTGDDLTVVCALVEGG</sequence>
<evidence type="ECO:0000313" key="3">
    <source>
        <dbReference type="EMBL" id="ARX88361.1"/>
    </source>
</evidence>
<accession>A0A1Z1WPH8</accession>
<dbReference type="STRING" id="67267.GCA_000716675_01987"/>
<evidence type="ECO:0000313" key="4">
    <source>
        <dbReference type="Proteomes" id="UP000195880"/>
    </source>
</evidence>
<organism evidence="3 4">
    <name type="scientific">Streptomyces alboflavus</name>
    <dbReference type="NCBI Taxonomy" id="67267"/>
    <lineage>
        <taxon>Bacteria</taxon>
        <taxon>Bacillati</taxon>
        <taxon>Actinomycetota</taxon>
        <taxon>Actinomycetes</taxon>
        <taxon>Kitasatosporales</taxon>
        <taxon>Streptomycetaceae</taxon>
        <taxon>Streptomyces</taxon>
    </lineage>
</organism>
<dbReference type="eggNOG" id="COG0631">
    <property type="taxonomic scope" value="Bacteria"/>
</dbReference>
<dbReference type="EMBL" id="CP021748">
    <property type="protein sequence ID" value="ARX88361.1"/>
    <property type="molecule type" value="Genomic_DNA"/>
</dbReference>
<dbReference type="Proteomes" id="UP000195880">
    <property type="component" value="Chromosome"/>
</dbReference>
<feature type="compositionally biased region" description="Polar residues" evidence="1">
    <location>
        <begin position="179"/>
        <end position="196"/>
    </location>
</feature>
<evidence type="ECO:0000259" key="2">
    <source>
        <dbReference type="Pfam" id="PF13672"/>
    </source>
</evidence>
<dbReference type="RefSeq" id="WP_237307655.1">
    <property type="nucleotide sequence ID" value="NZ_CP021748.1"/>
</dbReference>
<feature type="domain" description="PPM-type phosphatase" evidence="2">
    <location>
        <begin position="242"/>
        <end position="337"/>
    </location>
</feature>
<proteinExistence type="predicted"/>
<reference evidence="3 4" key="1">
    <citation type="submission" date="2017-05" db="EMBL/GenBank/DDBJ databases">
        <title>Streptomyces alboflavus Genome sequencing and assembly.</title>
        <authorList>
            <person name="Wang Y."/>
            <person name="Du B."/>
            <person name="Ding Y."/>
            <person name="Liu H."/>
            <person name="Hou Q."/>
            <person name="Liu K."/>
            <person name="Wang C."/>
            <person name="Yao L."/>
        </authorList>
    </citation>
    <scope>NUCLEOTIDE SEQUENCE [LARGE SCALE GENOMIC DNA]</scope>
    <source>
        <strain evidence="3 4">MDJK44</strain>
    </source>
</reference>
<keyword evidence="4" id="KW-1185">Reference proteome</keyword>
<feature type="domain" description="PPM-type phosphatase" evidence="2">
    <location>
        <begin position="10"/>
        <end position="86"/>
    </location>
</feature>
<dbReference type="AlphaFoldDB" id="A0A1Z1WPH8"/>